<gene>
    <name evidence="3" type="ORF">F0562_003979</name>
</gene>
<dbReference type="InterPro" id="IPR005162">
    <property type="entry name" value="Retrotrans_gag_dom"/>
</dbReference>
<keyword evidence="4" id="KW-1185">Reference proteome</keyword>
<sequence>MSFKRSAAISRSSSQQGSSLHHSPQFITVIVAESTIAQSHHHHPPNCSSSTLAVLDHLVHHTVPSTATLLHRLAITTIFAPPLLPPFPSPSGFINLEEIVRSTSATGSTIREGIGMSYEEEDIAKKVKVVAPRFDGRLDLSAFLDKLANIEDSFDWYGIADTQCVQFFKMKLVRSAKRYWQGVQENIECLGEPPITLWAEMKLKLKGKYIPTYYRRQLLEQWMTLRQVPMSVSNYLVQFDLYSMWDR</sequence>
<dbReference type="AlphaFoldDB" id="A0A5J5C050"/>
<protein>
    <recommendedName>
        <fullName evidence="2">Retrotransposon gag domain-containing protein</fullName>
    </recommendedName>
</protein>
<name>A0A5J5C050_9ASTE</name>
<evidence type="ECO:0000313" key="4">
    <source>
        <dbReference type="Proteomes" id="UP000325577"/>
    </source>
</evidence>
<evidence type="ECO:0000256" key="1">
    <source>
        <dbReference type="SAM" id="MobiDB-lite"/>
    </source>
</evidence>
<organism evidence="3 4">
    <name type="scientific">Nyssa sinensis</name>
    <dbReference type="NCBI Taxonomy" id="561372"/>
    <lineage>
        <taxon>Eukaryota</taxon>
        <taxon>Viridiplantae</taxon>
        <taxon>Streptophyta</taxon>
        <taxon>Embryophyta</taxon>
        <taxon>Tracheophyta</taxon>
        <taxon>Spermatophyta</taxon>
        <taxon>Magnoliopsida</taxon>
        <taxon>eudicotyledons</taxon>
        <taxon>Gunneridae</taxon>
        <taxon>Pentapetalae</taxon>
        <taxon>asterids</taxon>
        <taxon>Cornales</taxon>
        <taxon>Nyssaceae</taxon>
        <taxon>Nyssa</taxon>
    </lineage>
</organism>
<dbReference type="OrthoDB" id="1934635at2759"/>
<dbReference type="Pfam" id="PF03732">
    <property type="entry name" value="Retrotrans_gag"/>
    <property type="match status" value="1"/>
</dbReference>
<dbReference type="Proteomes" id="UP000325577">
    <property type="component" value="Linkage Group LG1"/>
</dbReference>
<dbReference type="EMBL" id="CM018032">
    <property type="protein sequence ID" value="KAA8547550.1"/>
    <property type="molecule type" value="Genomic_DNA"/>
</dbReference>
<evidence type="ECO:0000259" key="2">
    <source>
        <dbReference type="Pfam" id="PF03732"/>
    </source>
</evidence>
<dbReference type="PANTHER" id="PTHR35046">
    <property type="entry name" value="ZINC KNUCKLE (CCHC-TYPE) FAMILY PROTEIN"/>
    <property type="match status" value="1"/>
</dbReference>
<feature type="domain" description="Retrotransposon gag" evidence="2">
    <location>
        <begin position="167"/>
        <end position="242"/>
    </location>
</feature>
<evidence type="ECO:0000313" key="3">
    <source>
        <dbReference type="EMBL" id="KAA8547550.1"/>
    </source>
</evidence>
<proteinExistence type="predicted"/>
<accession>A0A5J5C050</accession>
<feature type="region of interest" description="Disordered" evidence="1">
    <location>
        <begin position="1"/>
        <end position="21"/>
    </location>
</feature>
<dbReference type="PANTHER" id="PTHR35046:SF26">
    <property type="entry name" value="RNA-DIRECTED DNA POLYMERASE"/>
    <property type="match status" value="1"/>
</dbReference>
<reference evidence="3 4" key="1">
    <citation type="submission" date="2019-09" db="EMBL/GenBank/DDBJ databases">
        <title>A chromosome-level genome assembly of the Chinese tupelo Nyssa sinensis.</title>
        <authorList>
            <person name="Yang X."/>
            <person name="Kang M."/>
            <person name="Yang Y."/>
            <person name="Xiong H."/>
            <person name="Wang M."/>
            <person name="Zhang Z."/>
            <person name="Wang Z."/>
            <person name="Wu H."/>
            <person name="Ma T."/>
            <person name="Liu J."/>
            <person name="Xi Z."/>
        </authorList>
    </citation>
    <scope>NUCLEOTIDE SEQUENCE [LARGE SCALE GENOMIC DNA]</scope>
    <source>
        <strain evidence="3">J267</strain>
        <tissue evidence="3">Leaf</tissue>
    </source>
</reference>